<dbReference type="Gene3D" id="1.10.1200.10">
    <property type="entry name" value="ACP-like"/>
    <property type="match status" value="1"/>
</dbReference>
<dbReference type="SUPFAM" id="SSF53901">
    <property type="entry name" value="Thiolase-like"/>
    <property type="match status" value="1"/>
</dbReference>
<gene>
    <name evidence="7" type="ORF">PaecuDRAFT_1593</name>
</gene>
<dbReference type="Pfam" id="PF02801">
    <property type="entry name" value="Ketoacyl-synt_C"/>
    <property type="match status" value="1"/>
</dbReference>
<dbReference type="InterPro" id="IPR020806">
    <property type="entry name" value="PKS_PP-bd"/>
</dbReference>
<dbReference type="Gene3D" id="3.40.47.10">
    <property type="match status" value="1"/>
</dbReference>
<dbReference type="EMBL" id="AEDD01000003">
    <property type="protein sequence ID" value="EFM11985.1"/>
    <property type="molecule type" value="Genomic_DNA"/>
</dbReference>
<dbReference type="Pfam" id="PF08659">
    <property type="entry name" value="KR"/>
    <property type="match status" value="1"/>
</dbReference>
<dbReference type="Pfam" id="PF22621">
    <property type="entry name" value="CurL-like_PKS_C"/>
    <property type="match status" value="1"/>
</dbReference>
<dbReference type="Pfam" id="PF21394">
    <property type="entry name" value="Beta-ketacyl_N"/>
    <property type="match status" value="1"/>
</dbReference>
<keyword evidence="3" id="KW-0808">Transferase</keyword>
<keyword evidence="1" id="KW-0596">Phosphopantetheine</keyword>
<dbReference type="InterPro" id="IPR020841">
    <property type="entry name" value="PKS_Beta-ketoAc_synthase_dom"/>
</dbReference>
<evidence type="ECO:0000259" key="5">
    <source>
        <dbReference type="PROSITE" id="PS50075"/>
    </source>
</evidence>
<dbReference type="InterPro" id="IPR050091">
    <property type="entry name" value="PKS_NRPS_Biosynth_Enz"/>
</dbReference>
<dbReference type="InterPro" id="IPR009081">
    <property type="entry name" value="PP-bd_ACP"/>
</dbReference>
<evidence type="ECO:0000256" key="2">
    <source>
        <dbReference type="ARBA" id="ARBA00022553"/>
    </source>
</evidence>
<evidence type="ECO:0000313" key="8">
    <source>
        <dbReference type="Proteomes" id="UP000005387"/>
    </source>
</evidence>
<feature type="region of interest" description="Disordered" evidence="4">
    <location>
        <begin position="1118"/>
        <end position="1141"/>
    </location>
</feature>
<dbReference type="GO" id="GO:0005737">
    <property type="term" value="C:cytoplasm"/>
    <property type="evidence" value="ECO:0007669"/>
    <property type="project" value="TreeGrafter"/>
</dbReference>
<dbReference type="Pfam" id="PF00550">
    <property type="entry name" value="PP-binding"/>
    <property type="match status" value="1"/>
</dbReference>
<dbReference type="InterPro" id="IPR036291">
    <property type="entry name" value="NAD(P)-bd_dom_sf"/>
</dbReference>
<dbReference type="SUPFAM" id="SSF51735">
    <property type="entry name" value="NAD(P)-binding Rossmann-fold domains"/>
    <property type="match status" value="2"/>
</dbReference>
<dbReference type="SMART" id="SM00823">
    <property type="entry name" value="PKS_PP"/>
    <property type="match status" value="1"/>
</dbReference>
<dbReference type="STRING" id="717606.PaecuDRAFT_1593"/>
<name>E0I7G9_9BACL</name>
<dbReference type="AlphaFoldDB" id="E0I7G9"/>
<feature type="domain" description="Carrier" evidence="5">
    <location>
        <begin position="1143"/>
        <end position="1217"/>
    </location>
</feature>
<reference evidence="7 8" key="1">
    <citation type="submission" date="2010-07" db="EMBL/GenBank/DDBJ databases">
        <title>The draft genome of Paenibacillus curdlanolyticus YK9.</title>
        <authorList>
            <consortium name="US DOE Joint Genome Institute (JGI-PGF)"/>
            <person name="Lucas S."/>
            <person name="Copeland A."/>
            <person name="Lapidus A."/>
            <person name="Cheng J.-F."/>
            <person name="Bruce D."/>
            <person name="Goodwin L."/>
            <person name="Pitluck S."/>
            <person name="Land M.L."/>
            <person name="Hauser L."/>
            <person name="Chang Y.-J."/>
            <person name="Jeffries C."/>
            <person name="Anderson I.J."/>
            <person name="Johnson E."/>
            <person name="Loganathan U."/>
            <person name="Mulhopadhyay B."/>
            <person name="Kyrpides N."/>
            <person name="Woyke T.J."/>
        </authorList>
    </citation>
    <scope>NUCLEOTIDE SEQUENCE [LARGE SCALE GENOMIC DNA]</scope>
    <source>
        <strain evidence="7 8">YK9</strain>
    </source>
</reference>
<dbReference type="InterPro" id="IPR049490">
    <property type="entry name" value="C883_1060-like_KR_N"/>
</dbReference>
<accession>E0I7G9</accession>
<dbReference type="RefSeq" id="WP_006037604.1">
    <property type="nucleotide sequence ID" value="NZ_AEDD01000003.1"/>
</dbReference>
<dbReference type="Proteomes" id="UP000005387">
    <property type="component" value="Unassembled WGS sequence"/>
</dbReference>
<keyword evidence="8" id="KW-1185">Reference proteome</keyword>
<proteinExistence type="predicted"/>
<dbReference type="GO" id="GO:0071770">
    <property type="term" value="P:DIM/DIP cell wall layer assembly"/>
    <property type="evidence" value="ECO:0007669"/>
    <property type="project" value="TreeGrafter"/>
</dbReference>
<dbReference type="CDD" id="cd00833">
    <property type="entry name" value="PKS"/>
    <property type="match status" value="1"/>
</dbReference>
<dbReference type="InterPro" id="IPR014030">
    <property type="entry name" value="Ketoacyl_synth_N"/>
</dbReference>
<organism evidence="7 8">
    <name type="scientific">Paenibacillus curdlanolyticus YK9</name>
    <dbReference type="NCBI Taxonomy" id="717606"/>
    <lineage>
        <taxon>Bacteria</taxon>
        <taxon>Bacillati</taxon>
        <taxon>Bacillota</taxon>
        <taxon>Bacilli</taxon>
        <taxon>Bacillales</taxon>
        <taxon>Paenibacillaceae</taxon>
        <taxon>Paenibacillus</taxon>
    </lineage>
</organism>
<dbReference type="GO" id="GO:0005886">
    <property type="term" value="C:plasma membrane"/>
    <property type="evidence" value="ECO:0007669"/>
    <property type="project" value="TreeGrafter"/>
</dbReference>
<dbReference type="Pfam" id="PF00109">
    <property type="entry name" value="ketoacyl-synt"/>
    <property type="match status" value="1"/>
</dbReference>
<dbReference type="GO" id="GO:0004312">
    <property type="term" value="F:fatty acid synthase activity"/>
    <property type="evidence" value="ECO:0007669"/>
    <property type="project" value="TreeGrafter"/>
</dbReference>
<dbReference type="InterPro" id="IPR013968">
    <property type="entry name" value="PKS_KR"/>
</dbReference>
<dbReference type="PANTHER" id="PTHR43775:SF37">
    <property type="entry name" value="SI:DKEY-61P9.11"/>
    <property type="match status" value="1"/>
</dbReference>
<dbReference type="PROSITE" id="PS52004">
    <property type="entry name" value="KS3_2"/>
    <property type="match status" value="1"/>
</dbReference>
<dbReference type="GO" id="GO:0006633">
    <property type="term" value="P:fatty acid biosynthetic process"/>
    <property type="evidence" value="ECO:0007669"/>
    <property type="project" value="TreeGrafter"/>
</dbReference>
<dbReference type="SMART" id="SM00822">
    <property type="entry name" value="PKS_KR"/>
    <property type="match status" value="1"/>
</dbReference>
<dbReference type="GO" id="GO:0031177">
    <property type="term" value="F:phosphopantetheine binding"/>
    <property type="evidence" value="ECO:0007669"/>
    <property type="project" value="InterPro"/>
</dbReference>
<dbReference type="Gene3D" id="1.10.1240.100">
    <property type="match status" value="1"/>
</dbReference>
<evidence type="ECO:0000259" key="6">
    <source>
        <dbReference type="PROSITE" id="PS52004"/>
    </source>
</evidence>
<dbReference type="SUPFAM" id="SSF47336">
    <property type="entry name" value="ACP-like"/>
    <property type="match status" value="1"/>
</dbReference>
<dbReference type="InterPro" id="IPR057326">
    <property type="entry name" value="KR_dom"/>
</dbReference>
<sequence length="1225" mass="133635">MKETNQGDIAIIGMASRFPNASGNRQFWDIIRDGLDCVGDCPEMRKQDIEQYLNAIGYDADGRLYRQAAYLEEIDKFDYEFFKIPPREAALMDPHQRIFLETAYQAIEDAGYCGRMGGTKTGIYVGFPTEFSAKVYQNIIFETTPHLAGDSFTGNLPAVLPARLAYLLNLRGPSMLIDTSCSSSLVAIHLACQSLRQGECEYALAGGINIFVVPVINPAVEGIGIVASDGKTKSFDDQCDGVGQGEGVGVLLLKPLEKALNDRDLIYAVIKGSAVNQDGKSIGITAPNAAAQEDAIVEAWHNAAVPPETITYVEAHGTATKLGDPTELKGIRKAFQRYTGKRQFCAIGSVKSNIGHTIGAAGVAGVIKSALAMQARKLPPNVHFQMPNRKISFEDSPVYVSNQLKDWKQEGPLRSGVSSFGISGTNCHVVMEEAPCYSERQPSNYASHLFTLSAPTKERLGIMISSYADFLKEYPELELRDICFTANTGRTRYRHRLAIVASSVLDLAAKLARIARSWDECEGRGAEWRLGEAIEKLEATAVMASLSEPACIEAACSAFMAGEPLDWTEAYPDARKISLPGYPFKRSRCWIEVPLRASAICMPASRTPVSATGESFYAAEWEERPLAFRAAAGAALSLAIFTDGAMTGSSIVEALRSEGQTVYEIMPGQAYERNGEYEYTVGSDAASMLELMKELQHKEITDVVVLSTLPGMKRPGTLHEVRGELQEGVYGLFHIVQALDHYFANRRVRLLIAVSGASEVVAGDEVRPTSNATIGFAKAVHWEYPNIRCRTVDIGRRTSLNALLEEIRGGHGADFGCAYRDGKRYVELIRPLRVQPRSDRTAGIKEGGTYIITGGTGRLGLRLAAHIAKDFPVRAVLLSRSGLPDRAEWGRLLQESADESLKNKIRAVVQIEENGSTVRVIPCDVSDETIARAMLDSLYAEYGRVDGIVHCAVSDENIRIAEMTDEHLSASFASKIEAAWIVADSSRQWEMDFFVLFSSVMTLVSGQANAIYTAGNSYLDALPYAVRRAGMVTINWPEWKNIGLDESKTVEEERSIFLKLDASEGLRLFDAAIASGQPRLIAGSMNYASEAFELIDYLPFQVSEDILAQLPKRAVRSKSAPDTADAPAHSAPPKVRLTGRSSGQYSVTEQLLAEAWSTVLGYEEVNIGDNFFEIGGSSISAVRIAIELMAHDIVLEAPEILRYQTVEKIAGFIGGAVHAAVAGRA</sequence>
<dbReference type="InterPro" id="IPR014031">
    <property type="entry name" value="Ketoacyl_synth_C"/>
</dbReference>
<dbReference type="InterPro" id="IPR016039">
    <property type="entry name" value="Thiolase-like"/>
</dbReference>
<keyword evidence="2" id="KW-0597">Phosphoprotein</keyword>
<dbReference type="Gene3D" id="3.40.50.720">
    <property type="entry name" value="NAD(P)-binding Rossmann-like Domain"/>
    <property type="match status" value="1"/>
</dbReference>
<dbReference type="PROSITE" id="PS50075">
    <property type="entry name" value="CARRIER"/>
    <property type="match status" value="1"/>
</dbReference>
<evidence type="ECO:0000313" key="7">
    <source>
        <dbReference type="EMBL" id="EFM11985.1"/>
    </source>
</evidence>
<protein>
    <submittedName>
        <fullName evidence="7">Beta-ketoacyl synthase</fullName>
    </submittedName>
</protein>
<feature type="domain" description="Ketosynthase family 3 (KS3)" evidence="6">
    <location>
        <begin position="6"/>
        <end position="433"/>
    </location>
</feature>
<dbReference type="OrthoDB" id="9765680at2"/>
<evidence type="ECO:0000256" key="3">
    <source>
        <dbReference type="ARBA" id="ARBA00022679"/>
    </source>
</evidence>
<dbReference type="CDD" id="cd08953">
    <property type="entry name" value="KR_2_SDR_x"/>
    <property type="match status" value="1"/>
</dbReference>
<evidence type="ECO:0000256" key="1">
    <source>
        <dbReference type="ARBA" id="ARBA00022450"/>
    </source>
</evidence>
<dbReference type="eggNOG" id="COG3321">
    <property type="taxonomic scope" value="Bacteria"/>
</dbReference>
<dbReference type="InterPro" id="IPR036736">
    <property type="entry name" value="ACP-like_sf"/>
</dbReference>
<dbReference type="PANTHER" id="PTHR43775">
    <property type="entry name" value="FATTY ACID SYNTHASE"/>
    <property type="match status" value="1"/>
</dbReference>
<dbReference type="SMART" id="SM00825">
    <property type="entry name" value="PKS_KS"/>
    <property type="match status" value="1"/>
</dbReference>
<evidence type="ECO:0000256" key="4">
    <source>
        <dbReference type="SAM" id="MobiDB-lite"/>
    </source>
</evidence>